<keyword evidence="3" id="KW-0067">ATP-binding</keyword>
<dbReference type="SUPFAM" id="SSF100920">
    <property type="entry name" value="Heat shock protein 70kD (HSP70), peptide-binding domain"/>
    <property type="match status" value="1"/>
</dbReference>
<sequence length="174" mass="19010">MTKDNNLLGTFNLTGIPPAPRGVPKIEVTFDLDANGILNVSAKDSSTGKAERITIQNDKGRLSKDDIDRMLAEAEKYKAEDEKQRERVVAKNKLESYAFAVKQAAEDAGTKLPDADKKTVSDACSATLTWLEGNSLAEKEEFEDRLKALQQTCSPLMTKLHQAGGKGPDVEEVD</sequence>
<evidence type="ECO:0000256" key="2">
    <source>
        <dbReference type="ARBA" id="ARBA00022741"/>
    </source>
</evidence>
<keyword evidence="2" id="KW-0547">Nucleotide-binding</keyword>
<dbReference type="InterPro" id="IPR029048">
    <property type="entry name" value="HSP70_C_sf"/>
</dbReference>
<comment type="similarity">
    <text evidence="1">Belongs to the heat shock protein 70 family.</text>
</comment>
<keyword evidence="4" id="KW-0346">Stress response</keyword>
<protein>
    <submittedName>
        <fullName evidence="4">Heat shock protein 68</fullName>
    </submittedName>
</protein>
<accession>A0A8D8WWM0</accession>
<dbReference type="FunFam" id="2.60.34.10:FF:000056">
    <property type="entry name" value="Protein CBG18239"/>
    <property type="match status" value="1"/>
</dbReference>
<evidence type="ECO:0000256" key="1">
    <source>
        <dbReference type="ARBA" id="ARBA00007381"/>
    </source>
</evidence>
<dbReference type="Gene3D" id="1.20.1270.10">
    <property type="match status" value="1"/>
</dbReference>
<proteinExistence type="inferred from homology"/>
<dbReference type="GO" id="GO:0005524">
    <property type="term" value="F:ATP binding"/>
    <property type="evidence" value="ECO:0007669"/>
    <property type="project" value="UniProtKB-KW"/>
</dbReference>
<dbReference type="InterPro" id="IPR013126">
    <property type="entry name" value="Hsp_70_fam"/>
</dbReference>
<reference evidence="4" key="1">
    <citation type="submission" date="2021-05" db="EMBL/GenBank/DDBJ databases">
        <authorList>
            <person name="Alioto T."/>
            <person name="Alioto T."/>
            <person name="Gomez Garrido J."/>
        </authorList>
    </citation>
    <scope>NUCLEOTIDE SEQUENCE</scope>
</reference>
<dbReference type="Pfam" id="PF00012">
    <property type="entry name" value="HSP70"/>
    <property type="match status" value="1"/>
</dbReference>
<evidence type="ECO:0000313" key="4">
    <source>
        <dbReference type="EMBL" id="CAG6673100.1"/>
    </source>
</evidence>
<dbReference type="Gene3D" id="2.60.34.10">
    <property type="entry name" value="Substrate Binding Domain Of DNAk, Chain A, domain 1"/>
    <property type="match status" value="1"/>
</dbReference>
<evidence type="ECO:0000256" key="3">
    <source>
        <dbReference type="ARBA" id="ARBA00022840"/>
    </source>
</evidence>
<dbReference type="AlphaFoldDB" id="A0A8D8WWM0"/>
<dbReference type="InterPro" id="IPR029047">
    <property type="entry name" value="HSP70_peptide-bd_sf"/>
</dbReference>
<dbReference type="EMBL" id="HBUF01230380">
    <property type="protein sequence ID" value="CAG6673100.1"/>
    <property type="molecule type" value="Transcribed_RNA"/>
</dbReference>
<name>A0A8D8WWM0_9HEMI</name>
<dbReference type="SUPFAM" id="SSF100934">
    <property type="entry name" value="Heat shock protein 70kD (HSP70), C-terminal subdomain"/>
    <property type="match status" value="1"/>
</dbReference>
<dbReference type="PANTHER" id="PTHR19375">
    <property type="entry name" value="HEAT SHOCK PROTEIN 70KDA"/>
    <property type="match status" value="1"/>
</dbReference>
<dbReference type="GO" id="GO:0140662">
    <property type="term" value="F:ATP-dependent protein folding chaperone"/>
    <property type="evidence" value="ECO:0007669"/>
    <property type="project" value="InterPro"/>
</dbReference>
<organism evidence="4">
    <name type="scientific">Cacopsylla melanoneura</name>
    <dbReference type="NCBI Taxonomy" id="428564"/>
    <lineage>
        <taxon>Eukaryota</taxon>
        <taxon>Metazoa</taxon>
        <taxon>Ecdysozoa</taxon>
        <taxon>Arthropoda</taxon>
        <taxon>Hexapoda</taxon>
        <taxon>Insecta</taxon>
        <taxon>Pterygota</taxon>
        <taxon>Neoptera</taxon>
        <taxon>Paraneoptera</taxon>
        <taxon>Hemiptera</taxon>
        <taxon>Sternorrhyncha</taxon>
        <taxon>Psylloidea</taxon>
        <taxon>Psyllidae</taxon>
        <taxon>Psyllinae</taxon>
        <taxon>Cacopsylla</taxon>
    </lineage>
</organism>